<evidence type="ECO:0000256" key="1">
    <source>
        <dbReference type="SAM" id="Phobius"/>
    </source>
</evidence>
<dbReference type="InterPro" id="IPR043739">
    <property type="entry name" value="DUF5684"/>
</dbReference>
<sequence length="156" mass="17214">MENYDPQSAGAAAAVIALFGFLMVPFIIAYVVQIVGMWKIFEKAGKPGWASIIPIYNAIVLLEIIGKPMWWLILFLIPCTVPIFGIWALNLLSKSFGQSEGFTVGLFFLPFIFFPILGFGNYQYIGPAGAGFAGFKPFDPSADYKDPFNPNPPQNH</sequence>
<evidence type="ECO:0000313" key="2">
    <source>
        <dbReference type="EMBL" id="MFC0515875.1"/>
    </source>
</evidence>
<feature type="transmembrane region" description="Helical" evidence="1">
    <location>
        <begin position="71"/>
        <end position="92"/>
    </location>
</feature>
<feature type="transmembrane region" description="Helical" evidence="1">
    <location>
        <begin position="48"/>
        <end position="65"/>
    </location>
</feature>
<keyword evidence="1" id="KW-0472">Membrane</keyword>
<proteinExistence type="predicted"/>
<protein>
    <submittedName>
        <fullName evidence="2">DUF5684 domain-containing protein</fullName>
    </submittedName>
</protein>
<dbReference type="RefSeq" id="WP_377023670.1">
    <property type="nucleotide sequence ID" value="NZ_JBHLTS010000022.1"/>
</dbReference>
<name>A0ABV6L8T4_9SPHI</name>
<feature type="transmembrane region" description="Helical" evidence="1">
    <location>
        <begin position="12"/>
        <end position="36"/>
    </location>
</feature>
<reference evidence="2 3" key="1">
    <citation type="submission" date="2024-09" db="EMBL/GenBank/DDBJ databases">
        <authorList>
            <person name="Sun Q."/>
            <person name="Mori K."/>
        </authorList>
    </citation>
    <scope>NUCLEOTIDE SEQUENCE [LARGE SCALE GENOMIC DNA]</scope>
    <source>
        <strain evidence="2 3">NCAIM B.02415</strain>
    </source>
</reference>
<accession>A0ABV6L8T4</accession>
<keyword evidence="1" id="KW-0812">Transmembrane</keyword>
<evidence type="ECO:0000313" key="3">
    <source>
        <dbReference type="Proteomes" id="UP001589828"/>
    </source>
</evidence>
<keyword evidence="3" id="KW-1185">Reference proteome</keyword>
<gene>
    <name evidence="2" type="ORF">ACFFGT_16755</name>
</gene>
<dbReference type="Proteomes" id="UP001589828">
    <property type="component" value="Unassembled WGS sequence"/>
</dbReference>
<organism evidence="2 3">
    <name type="scientific">Mucilaginibacter angelicae</name>
    <dbReference type="NCBI Taxonomy" id="869718"/>
    <lineage>
        <taxon>Bacteria</taxon>
        <taxon>Pseudomonadati</taxon>
        <taxon>Bacteroidota</taxon>
        <taxon>Sphingobacteriia</taxon>
        <taxon>Sphingobacteriales</taxon>
        <taxon>Sphingobacteriaceae</taxon>
        <taxon>Mucilaginibacter</taxon>
    </lineage>
</organism>
<feature type="transmembrane region" description="Helical" evidence="1">
    <location>
        <begin position="104"/>
        <end position="125"/>
    </location>
</feature>
<dbReference type="Pfam" id="PF18936">
    <property type="entry name" value="DUF5684"/>
    <property type="match status" value="1"/>
</dbReference>
<keyword evidence="1" id="KW-1133">Transmembrane helix</keyword>
<dbReference type="EMBL" id="JBHLTS010000022">
    <property type="protein sequence ID" value="MFC0515875.1"/>
    <property type="molecule type" value="Genomic_DNA"/>
</dbReference>
<comment type="caution">
    <text evidence="2">The sequence shown here is derived from an EMBL/GenBank/DDBJ whole genome shotgun (WGS) entry which is preliminary data.</text>
</comment>